<gene>
    <name evidence="1" type="ORF">ACOLOM_LOCUS2398</name>
</gene>
<proteinExistence type="predicted"/>
<dbReference type="Proteomes" id="UP000789525">
    <property type="component" value="Unassembled WGS sequence"/>
</dbReference>
<accession>A0ACA9KSX4</accession>
<name>A0ACA9KSX4_9GLOM</name>
<feature type="non-terminal residue" evidence="1">
    <location>
        <position position="81"/>
    </location>
</feature>
<dbReference type="EMBL" id="CAJVPT010003079">
    <property type="protein sequence ID" value="CAG8491523.1"/>
    <property type="molecule type" value="Genomic_DNA"/>
</dbReference>
<evidence type="ECO:0000313" key="1">
    <source>
        <dbReference type="EMBL" id="CAG8491523.1"/>
    </source>
</evidence>
<feature type="non-terminal residue" evidence="1">
    <location>
        <position position="1"/>
    </location>
</feature>
<organism evidence="1 2">
    <name type="scientific">Acaulospora colombiana</name>
    <dbReference type="NCBI Taxonomy" id="27376"/>
    <lineage>
        <taxon>Eukaryota</taxon>
        <taxon>Fungi</taxon>
        <taxon>Fungi incertae sedis</taxon>
        <taxon>Mucoromycota</taxon>
        <taxon>Glomeromycotina</taxon>
        <taxon>Glomeromycetes</taxon>
        <taxon>Diversisporales</taxon>
        <taxon>Acaulosporaceae</taxon>
        <taxon>Acaulospora</taxon>
    </lineage>
</organism>
<protein>
    <submittedName>
        <fullName evidence="1">4071_t:CDS:1</fullName>
    </submittedName>
</protein>
<comment type="caution">
    <text evidence="1">The sequence shown here is derived from an EMBL/GenBank/DDBJ whole genome shotgun (WGS) entry which is preliminary data.</text>
</comment>
<keyword evidence="2" id="KW-1185">Reference proteome</keyword>
<reference evidence="1" key="1">
    <citation type="submission" date="2021-06" db="EMBL/GenBank/DDBJ databases">
        <authorList>
            <person name="Kallberg Y."/>
            <person name="Tangrot J."/>
            <person name="Rosling A."/>
        </authorList>
    </citation>
    <scope>NUCLEOTIDE SEQUENCE</scope>
    <source>
        <strain evidence="1">CL356</strain>
    </source>
</reference>
<sequence length="81" mass="9488">EISSWIDRKEIPYSSSSISYYFKLVIRGSRDGFDPQIFWNKSHEHTSTLIILKVEGSEEILGGYNPLTWYKEREGAYHTND</sequence>
<evidence type="ECO:0000313" key="2">
    <source>
        <dbReference type="Proteomes" id="UP000789525"/>
    </source>
</evidence>